<protein>
    <submittedName>
        <fullName evidence="3">Conserved protein, phosphoglycerate mutase family protein</fullName>
    </submittedName>
</protein>
<dbReference type="KEGG" id="amq:AMETH_2054"/>
<evidence type="ECO:0000256" key="1">
    <source>
        <dbReference type="ARBA" id="ARBA00023152"/>
    </source>
</evidence>
<dbReference type="InterPro" id="IPR013078">
    <property type="entry name" value="His_Pase_superF_clade-1"/>
</dbReference>
<dbReference type="PROSITE" id="PS00175">
    <property type="entry name" value="PG_MUTASE"/>
    <property type="match status" value="1"/>
</dbReference>
<keyword evidence="4" id="KW-1185">Reference proteome</keyword>
<evidence type="ECO:0000313" key="3">
    <source>
        <dbReference type="EMBL" id="AIJ22146.1"/>
    </source>
</evidence>
<dbReference type="EMBL" id="CP009110">
    <property type="protein sequence ID" value="AIJ22146.1"/>
    <property type="molecule type" value="Genomic_DNA"/>
</dbReference>
<dbReference type="CDD" id="cd07067">
    <property type="entry name" value="HP_PGM_like"/>
    <property type="match status" value="1"/>
</dbReference>
<dbReference type="PATRIC" id="fig|1068978.7.peg.2181"/>
<name>A0A076MTB4_AMYME</name>
<dbReference type="GO" id="GO:0016791">
    <property type="term" value="F:phosphatase activity"/>
    <property type="evidence" value="ECO:0007669"/>
    <property type="project" value="TreeGrafter"/>
</dbReference>
<dbReference type="STRING" id="1068978.AMETH_2054"/>
<dbReference type="PANTHER" id="PTHR48100:SF1">
    <property type="entry name" value="HISTIDINE PHOSPHATASE FAMILY PROTEIN-RELATED"/>
    <property type="match status" value="1"/>
</dbReference>
<keyword evidence="1" id="KW-0324">Glycolysis</keyword>
<evidence type="ECO:0000313" key="4">
    <source>
        <dbReference type="Proteomes" id="UP000062973"/>
    </source>
</evidence>
<dbReference type="InterPro" id="IPR050275">
    <property type="entry name" value="PGM_Phosphatase"/>
</dbReference>
<dbReference type="SUPFAM" id="SSF53254">
    <property type="entry name" value="Phosphoglycerate mutase-like"/>
    <property type="match status" value="1"/>
</dbReference>
<dbReference type="SMART" id="SM00855">
    <property type="entry name" value="PGAM"/>
    <property type="match status" value="1"/>
</dbReference>
<dbReference type="InterPro" id="IPR029033">
    <property type="entry name" value="His_PPase_superfam"/>
</dbReference>
<reference evidence="3 4" key="1">
    <citation type="submission" date="2014-07" db="EMBL/GenBank/DDBJ databases">
        <title>Whole Genome Sequence of the Amycolatopsis methanolica 239.</title>
        <authorList>
            <person name="Tang B."/>
        </authorList>
    </citation>
    <scope>NUCLEOTIDE SEQUENCE [LARGE SCALE GENOMIC DNA]</scope>
    <source>
        <strain evidence="3 4">239</strain>
    </source>
</reference>
<gene>
    <name evidence="3" type="ORF">AMETH_2054</name>
</gene>
<dbReference type="Gene3D" id="3.40.50.1240">
    <property type="entry name" value="Phosphoglycerate mutase-like"/>
    <property type="match status" value="1"/>
</dbReference>
<proteinExistence type="predicted"/>
<evidence type="ECO:0000256" key="2">
    <source>
        <dbReference type="ARBA" id="ARBA00023235"/>
    </source>
</evidence>
<keyword evidence="2" id="KW-0413">Isomerase</keyword>
<dbReference type="InterPro" id="IPR001345">
    <property type="entry name" value="PG/BPGM_mutase_AS"/>
</dbReference>
<dbReference type="AlphaFoldDB" id="A0A076MTB4"/>
<dbReference type="GO" id="GO:0005737">
    <property type="term" value="C:cytoplasm"/>
    <property type="evidence" value="ECO:0007669"/>
    <property type="project" value="TreeGrafter"/>
</dbReference>
<organism evidence="3 4">
    <name type="scientific">Amycolatopsis methanolica 239</name>
    <dbReference type="NCBI Taxonomy" id="1068978"/>
    <lineage>
        <taxon>Bacteria</taxon>
        <taxon>Bacillati</taxon>
        <taxon>Actinomycetota</taxon>
        <taxon>Actinomycetes</taxon>
        <taxon>Pseudonocardiales</taxon>
        <taxon>Pseudonocardiaceae</taxon>
        <taxon>Amycolatopsis</taxon>
        <taxon>Amycolatopsis methanolica group</taxon>
    </lineage>
</organism>
<dbReference type="eggNOG" id="COG0406">
    <property type="taxonomic scope" value="Bacteria"/>
</dbReference>
<sequence>MAVHLVRHGQSAWNVAGRVQGQSPRAGSLTAAGRAQAAALDVAGTVLVSSDLPRARETAEIIAARLGLPVLVDAGCGSSGWARWRAGGSPECSR</sequence>
<dbReference type="HOGENOM" id="CLU_2379921_0_0_11"/>
<dbReference type="Proteomes" id="UP000062973">
    <property type="component" value="Chromosome"/>
</dbReference>
<accession>A0A076MTB4</accession>
<dbReference type="PANTHER" id="PTHR48100">
    <property type="entry name" value="BROAD-SPECIFICITY PHOSPHATASE YOR283W-RELATED"/>
    <property type="match status" value="1"/>
</dbReference>
<dbReference type="Pfam" id="PF00300">
    <property type="entry name" value="His_Phos_1"/>
    <property type="match status" value="1"/>
</dbReference>